<feature type="domain" description="C2H2-type" evidence="2">
    <location>
        <begin position="162"/>
        <end position="187"/>
    </location>
</feature>
<comment type="caution">
    <text evidence="3">The sequence shown here is derived from an EMBL/GenBank/DDBJ whole genome shotgun (WGS) entry which is preliminary data.</text>
</comment>
<dbReference type="Proteomes" id="UP000184267">
    <property type="component" value="Unassembled WGS sequence"/>
</dbReference>
<evidence type="ECO:0000313" key="3">
    <source>
        <dbReference type="EMBL" id="OJT10861.1"/>
    </source>
</evidence>
<feature type="domain" description="C2H2-type" evidence="2">
    <location>
        <begin position="125"/>
        <end position="149"/>
    </location>
</feature>
<protein>
    <recommendedName>
        <fullName evidence="2">C2H2-type domain-containing protein</fullName>
    </recommendedName>
</protein>
<dbReference type="AlphaFoldDB" id="A0A1M2VTC0"/>
<evidence type="ECO:0000259" key="2">
    <source>
        <dbReference type="SMART" id="SM00355"/>
    </source>
</evidence>
<dbReference type="Gene3D" id="3.30.160.60">
    <property type="entry name" value="Classic Zinc Finger"/>
    <property type="match status" value="1"/>
</dbReference>
<accession>A0A1M2VTC0</accession>
<keyword evidence="4" id="KW-1185">Reference proteome</keyword>
<evidence type="ECO:0000256" key="1">
    <source>
        <dbReference type="SAM" id="MobiDB-lite"/>
    </source>
</evidence>
<sequence length="225" mass="25131">MQELESQWNLPIPWSNSIGVDPKVIFGLPPSAPPFDEDDIENHPPAPKRRKTKASENDDIDVAFPPADYYVAPPAPPVASTSTSPQPATQKSRGKRPRAASDSEDSLYTAASESDDGAIPGLRHVRCRWGGCNQLIERVDWQEHMDSAHRLRSVQCAARGRWYCQFTGCASDTASHASMVRHLRTKHFVKRVHVCDTCGDVFSRSDSRNRHVENKSCVEGRAKRR</sequence>
<feature type="domain" description="C2H2-type" evidence="2">
    <location>
        <begin position="193"/>
        <end position="213"/>
    </location>
</feature>
<feature type="compositionally biased region" description="Polar residues" evidence="1">
    <location>
        <begin position="1"/>
        <end position="18"/>
    </location>
</feature>
<feature type="region of interest" description="Disordered" evidence="1">
    <location>
        <begin position="1"/>
        <end position="115"/>
    </location>
</feature>
<dbReference type="InterPro" id="IPR013087">
    <property type="entry name" value="Znf_C2H2_type"/>
</dbReference>
<evidence type="ECO:0000313" key="4">
    <source>
        <dbReference type="Proteomes" id="UP000184267"/>
    </source>
</evidence>
<organism evidence="3 4">
    <name type="scientific">Trametes pubescens</name>
    <name type="common">White-rot fungus</name>
    <dbReference type="NCBI Taxonomy" id="154538"/>
    <lineage>
        <taxon>Eukaryota</taxon>
        <taxon>Fungi</taxon>
        <taxon>Dikarya</taxon>
        <taxon>Basidiomycota</taxon>
        <taxon>Agaricomycotina</taxon>
        <taxon>Agaricomycetes</taxon>
        <taxon>Polyporales</taxon>
        <taxon>Polyporaceae</taxon>
        <taxon>Trametes</taxon>
    </lineage>
</organism>
<reference evidence="3 4" key="1">
    <citation type="submission" date="2016-10" db="EMBL/GenBank/DDBJ databases">
        <title>Genome sequence of the basidiomycete white-rot fungus Trametes pubescens.</title>
        <authorList>
            <person name="Makela M.R."/>
            <person name="Granchi Z."/>
            <person name="Peng M."/>
            <person name="De Vries R.P."/>
            <person name="Grigoriev I."/>
            <person name="Riley R."/>
            <person name="Hilden K."/>
        </authorList>
    </citation>
    <scope>NUCLEOTIDE SEQUENCE [LARGE SCALE GENOMIC DNA]</scope>
    <source>
        <strain evidence="3 4">FBCC735</strain>
    </source>
</reference>
<gene>
    <name evidence="3" type="ORF">TRAPUB_12637</name>
</gene>
<dbReference type="OrthoDB" id="8922241at2759"/>
<feature type="compositionally biased region" description="Low complexity" evidence="1">
    <location>
        <begin position="62"/>
        <end position="89"/>
    </location>
</feature>
<proteinExistence type="predicted"/>
<dbReference type="EMBL" id="MNAD01000727">
    <property type="protein sequence ID" value="OJT10861.1"/>
    <property type="molecule type" value="Genomic_DNA"/>
</dbReference>
<dbReference type="OMA" id="PWSNSIG"/>
<dbReference type="SMART" id="SM00355">
    <property type="entry name" value="ZnF_C2H2"/>
    <property type="match status" value="3"/>
</dbReference>
<name>A0A1M2VTC0_TRAPU</name>